<evidence type="ECO:0000256" key="1">
    <source>
        <dbReference type="SAM" id="Phobius"/>
    </source>
</evidence>
<dbReference type="EMBL" id="MHIB01000045">
    <property type="protein sequence ID" value="OGY43065.1"/>
    <property type="molecule type" value="Genomic_DNA"/>
</dbReference>
<reference evidence="2 3" key="1">
    <citation type="journal article" date="2016" name="Nat. Commun.">
        <title>Thousands of microbial genomes shed light on interconnected biogeochemical processes in an aquifer system.</title>
        <authorList>
            <person name="Anantharaman K."/>
            <person name="Brown C.T."/>
            <person name="Hug L.A."/>
            <person name="Sharon I."/>
            <person name="Castelle C.J."/>
            <person name="Probst A.J."/>
            <person name="Thomas B.C."/>
            <person name="Singh A."/>
            <person name="Wilkins M.J."/>
            <person name="Karaoz U."/>
            <person name="Brodie E.L."/>
            <person name="Williams K.H."/>
            <person name="Hubbard S.S."/>
            <person name="Banfield J.F."/>
        </authorList>
    </citation>
    <scope>NUCLEOTIDE SEQUENCE [LARGE SCALE GENOMIC DNA]</scope>
</reference>
<gene>
    <name evidence="2" type="ORF">A2729_03810</name>
</gene>
<accession>A0A1G1XSK8</accession>
<dbReference type="Proteomes" id="UP000178930">
    <property type="component" value="Unassembled WGS sequence"/>
</dbReference>
<evidence type="ECO:0000313" key="2">
    <source>
        <dbReference type="EMBL" id="OGY43065.1"/>
    </source>
</evidence>
<dbReference type="STRING" id="1797532.A2729_03810"/>
<keyword evidence="1" id="KW-1133">Transmembrane helix</keyword>
<keyword evidence="1" id="KW-0472">Membrane</keyword>
<name>A0A1G1XSK8_9BACT</name>
<keyword evidence="1" id="KW-0812">Transmembrane</keyword>
<proteinExistence type="predicted"/>
<dbReference type="AlphaFoldDB" id="A0A1G1XSK8"/>
<feature type="transmembrane region" description="Helical" evidence="1">
    <location>
        <begin position="126"/>
        <end position="148"/>
    </location>
</feature>
<comment type="caution">
    <text evidence="2">The sequence shown here is derived from an EMBL/GenBank/DDBJ whole genome shotgun (WGS) entry which is preliminary data.</text>
</comment>
<organism evidence="2 3">
    <name type="scientific">Candidatus Buchananbacteria bacterium RIFCSPHIGHO2_01_FULL_39_14</name>
    <dbReference type="NCBI Taxonomy" id="1797532"/>
    <lineage>
        <taxon>Bacteria</taxon>
        <taxon>Candidatus Buchananiibacteriota</taxon>
    </lineage>
</organism>
<feature type="transmembrane region" description="Helical" evidence="1">
    <location>
        <begin position="160"/>
        <end position="180"/>
    </location>
</feature>
<sequence>MLIRRNVIIFGLKNFISACHLVYDKKIYWLISLAIFVLLISFNFLAFDFNWLTYLWQINIFSRFEIFLMIIDVIVFKIRISPIPSLLMISIALAGSLNLTFLLYFIRRGFFDAKSVSTSLSSLILATLGFGCLSCGSIILSSILGFWLSVEIISLFPYQGIEFGIISLLLLFISTFWLAIKIAKISQSCCEVKLKNL</sequence>
<feature type="transmembrane region" description="Helical" evidence="1">
    <location>
        <begin position="86"/>
        <end position="106"/>
    </location>
</feature>
<protein>
    <submittedName>
        <fullName evidence="2">Uncharacterized protein</fullName>
    </submittedName>
</protein>
<evidence type="ECO:0000313" key="3">
    <source>
        <dbReference type="Proteomes" id="UP000178930"/>
    </source>
</evidence>
<feature type="transmembrane region" description="Helical" evidence="1">
    <location>
        <begin position="27"/>
        <end position="47"/>
    </location>
</feature>